<name>A0AAV1RB15_9ROSI</name>
<keyword evidence="2" id="KW-1185">Reference proteome</keyword>
<protein>
    <submittedName>
        <fullName evidence="1">Uncharacterized protein</fullName>
    </submittedName>
</protein>
<sequence>MKRVEIVRLWEWVVFEGWLTTVDNESFKYERVRARGFKSSMKRVEIVQRWEWVVSEGWLTAVDNESFESESRDLKNFLLMGQKVRARGFKSPMKQVEIIRRWEWVVSEGWLTIVDKESFEYERVKTRGFKSSMKRVEIIRCGEWVVSEGWLTAVDNESFEYER</sequence>
<proteinExistence type="predicted"/>
<comment type="caution">
    <text evidence="1">The sequence shown here is derived from an EMBL/GenBank/DDBJ whole genome shotgun (WGS) entry which is preliminary data.</text>
</comment>
<gene>
    <name evidence="1" type="ORF">DCAF_LOCUS8055</name>
</gene>
<dbReference type="AlphaFoldDB" id="A0AAV1RB15"/>
<reference evidence="1 2" key="1">
    <citation type="submission" date="2024-01" db="EMBL/GenBank/DDBJ databases">
        <authorList>
            <person name="Waweru B."/>
        </authorList>
    </citation>
    <scope>NUCLEOTIDE SEQUENCE [LARGE SCALE GENOMIC DNA]</scope>
</reference>
<organism evidence="1 2">
    <name type="scientific">Dovyalis caffra</name>
    <dbReference type="NCBI Taxonomy" id="77055"/>
    <lineage>
        <taxon>Eukaryota</taxon>
        <taxon>Viridiplantae</taxon>
        <taxon>Streptophyta</taxon>
        <taxon>Embryophyta</taxon>
        <taxon>Tracheophyta</taxon>
        <taxon>Spermatophyta</taxon>
        <taxon>Magnoliopsida</taxon>
        <taxon>eudicotyledons</taxon>
        <taxon>Gunneridae</taxon>
        <taxon>Pentapetalae</taxon>
        <taxon>rosids</taxon>
        <taxon>fabids</taxon>
        <taxon>Malpighiales</taxon>
        <taxon>Salicaceae</taxon>
        <taxon>Flacourtieae</taxon>
        <taxon>Dovyalis</taxon>
    </lineage>
</organism>
<dbReference type="EMBL" id="CAWUPB010000913">
    <property type="protein sequence ID" value="CAK7330629.1"/>
    <property type="molecule type" value="Genomic_DNA"/>
</dbReference>
<evidence type="ECO:0000313" key="2">
    <source>
        <dbReference type="Proteomes" id="UP001314170"/>
    </source>
</evidence>
<dbReference type="Proteomes" id="UP001314170">
    <property type="component" value="Unassembled WGS sequence"/>
</dbReference>
<accession>A0AAV1RB15</accession>
<evidence type="ECO:0000313" key="1">
    <source>
        <dbReference type="EMBL" id="CAK7330629.1"/>
    </source>
</evidence>